<evidence type="ECO:0000256" key="3">
    <source>
        <dbReference type="ARBA" id="ARBA00022729"/>
    </source>
</evidence>
<dbReference type="PROSITE" id="PS51257">
    <property type="entry name" value="PROKAR_LIPOPROTEIN"/>
    <property type="match status" value="1"/>
</dbReference>
<dbReference type="GO" id="GO:0009279">
    <property type="term" value="C:cell outer membrane"/>
    <property type="evidence" value="ECO:0007669"/>
    <property type="project" value="UniProtKB-SubCell"/>
</dbReference>
<dbReference type="Proteomes" id="UP000305517">
    <property type="component" value="Unassembled WGS sequence"/>
</dbReference>
<feature type="chain" id="PRO_5024320041" evidence="6">
    <location>
        <begin position="23"/>
        <end position="486"/>
    </location>
</feature>
<dbReference type="CDD" id="cd08977">
    <property type="entry name" value="SusD"/>
    <property type="match status" value="1"/>
</dbReference>
<protein>
    <submittedName>
        <fullName evidence="9">RagB/SusD family nutrient uptake outer membrane protein</fullName>
    </submittedName>
</protein>
<dbReference type="OrthoDB" id="9792139at2"/>
<feature type="domain" description="SusD-like N-terminal" evidence="8">
    <location>
        <begin position="39"/>
        <end position="213"/>
    </location>
</feature>
<dbReference type="RefSeq" id="WP_138075408.1">
    <property type="nucleotide sequence ID" value="NZ_VAJM01000001.1"/>
</dbReference>
<evidence type="ECO:0000313" key="9">
    <source>
        <dbReference type="EMBL" id="TLM97165.1"/>
    </source>
</evidence>
<dbReference type="Gene3D" id="1.25.40.390">
    <property type="match status" value="1"/>
</dbReference>
<name>A0A5R8WYF4_9BACT</name>
<dbReference type="AlphaFoldDB" id="A0A5R8WYF4"/>
<dbReference type="InterPro" id="IPR012944">
    <property type="entry name" value="SusD_RagB_dom"/>
</dbReference>
<dbReference type="InterPro" id="IPR011990">
    <property type="entry name" value="TPR-like_helical_dom_sf"/>
</dbReference>
<organism evidence="9 10">
    <name type="scientific">Hymenobacter jeollabukensis</name>
    <dbReference type="NCBI Taxonomy" id="2025313"/>
    <lineage>
        <taxon>Bacteria</taxon>
        <taxon>Pseudomonadati</taxon>
        <taxon>Bacteroidota</taxon>
        <taxon>Cytophagia</taxon>
        <taxon>Cytophagales</taxon>
        <taxon>Hymenobacteraceae</taxon>
        <taxon>Hymenobacter</taxon>
    </lineage>
</organism>
<comment type="subcellular location">
    <subcellularLocation>
        <location evidence="1">Cell outer membrane</location>
    </subcellularLocation>
</comment>
<dbReference type="Pfam" id="PF07980">
    <property type="entry name" value="SusD_RagB"/>
    <property type="match status" value="1"/>
</dbReference>
<evidence type="ECO:0000256" key="1">
    <source>
        <dbReference type="ARBA" id="ARBA00004442"/>
    </source>
</evidence>
<keyword evidence="3 6" id="KW-0732">Signal</keyword>
<evidence type="ECO:0000256" key="2">
    <source>
        <dbReference type="ARBA" id="ARBA00006275"/>
    </source>
</evidence>
<evidence type="ECO:0000256" key="4">
    <source>
        <dbReference type="ARBA" id="ARBA00023136"/>
    </source>
</evidence>
<evidence type="ECO:0000259" key="7">
    <source>
        <dbReference type="Pfam" id="PF07980"/>
    </source>
</evidence>
<evidence type="ECO:0000313" key="10">
    <source>
        <dbReference type="Proteomes" id="UP000305517"/>
    </source>
</evidence>
<feature type="signal peptide" evidence="6">
    <location>
        <begin position="1"/>
        <end position="22"/>
    </location>
</feature>
<dbReference type="InterPro" id="IPR033985">
    <property type="entry name" value="SusD-like_N"/>
</dbReference>
<evidence type="ECO:0000256" key="5">
    <source>
        <dbReference type="ARBA" id="ARBA00023237"/>
    </source>
</evidence>
<feature type="domain" description="RagB/SusD" evidence="7">
    <location>
        <begin position="317"/>
        <end position="486"/>
    </location>
</feature>
<keyword evidence="5" id="KW-0998">Cell outer membrane</keyword>
<dbReference type="SUPFAM" id="SSF48452">
    <property type="entry name" value="TPR-like"/>
    <property type="match status" value="1"/>
</dbReference>
<comment type="similarity">
    <text evidence="2">Belongs to the SusD family.</text>
</comment>
<evidence type="ECO:0000259" key="8">
    <source>
        <dbReference type="Pfam" id="PF14322"/>
    </source>
</evidence>
<gene>
    <name evidence="9" type="ORF">FDY95_04025</name>
</gene>
<comment type="caution">
    <text evidence="9">The sequence shown here is derived from an EMBL/GenBank/DDBJ whole genome shotgun (WGS) entry which is preliminary data.</text>
</comment>
<evidence type="ECO:0000256" key="6">
    <source>
        <dbReference type="SAM" id="SignalP"/>
    </source>
</evidence>
<reference evidence="9 10" key="1">
    <citation type="submission" date="2019-05" db="EMBL/GenBank/DDBJ databases">
        <title>Hymenobacter edaphi sp. nov., isolated from abandoned arsenic-contaminated farmland soil.</title>
        <authorList>
            <person name="Nie L."/>
        </authorList>
    </citation>
    <scope>NUCLEOTIDE SEQUENCE [LARGE SCALE GENOMIC DNA]</scope>
    <source>
        <strain evidence="9 10">1-3-3-8</strain>
    </source>
</reference>
<sequence>MKKVLIPVVLAVALLSGCNVLDKEPLTAIAPSNFFRTAQDAEAAITACYDGLQRKGCYAEVQNLIGNMPSDDCTSQNGDVRTLETINWNASTGQVYDAYRDPYAAINRANAVLKYVPGIEMNPGRRNEILGEARFVRALCYFNLVRLYGGVPLRLLPTETDAAAELNLPRATAEEVYALLIGDLTTAESLVPTSNPARATRGAVNALLARVYLTRRQWAPARQAAAKVLTSGSYSLLPSFNALFPADNKTESIFEIQFSGSADAGTSNTLPDIILPNPPATYSFQKFNIPTAELLSVPDQANDLRWSDQGVVNAGRSHASYVDRGPGSGNDNGPFVYKWRSNGNGFNSSDNYYVLRLAEVYLAYAEAANEEAGPSQDALEHLNMVRQRAGLPGLQLTDPEAANKQSLRREIEKQRRLELAFEGERWFDLIRYARHETADASADHAVTALDVIAQFHNGTRDPNYLLFPIPLAELNTNTQIQQNPGY</sequence>
<dbReference type="Pfam" id="PF14322">
    <property type="entry name" value="SusD-like_3"/>
    <property type="match status" value="1"/>
</dbReference>
<proteinExistence type="inferred from homology"/>
<keyword evidence="10" id="KW-1185">Reference proteome</keyword>
<dbReference type="EMBL" id="VAJM01000001">
    <property type="protein sequence ID" value="TLM97165.1"/>
    <property type="molecule type" value="Genomic_DNA"/>
</dbReference>
<accession>A0A5R8WYF4</accession>
<keyword evidence="4" id="KW-0472">Membrane</keyword>